<evidence type="ECO:0000259" key="2">
    <source>
        <dbReference type="PROSITE" id="PS50846"/>
    </source>
</evidence>
<reference evidence="3 4" key="1">
    <citation type="submission" date="2019-05" db="EMBL/GenBank/DDBJ databases">
        <title>Genome sequence of Cellulomonas hominis strain CS1.</title>
        <authorList>
            <person name="Belmont J."/>
            <person name="Maclea K.S."/>
        </authorList>
    </citation>
    <scope>NUCLEOTIDE SEQUENCE [LARGE SCALE GENOMIC DNA]</scope>
    <source>
        <strain evidence="3 4">CS1</strain>
    </source>
</reference>
<dbReference type="PROSITE" id="PS01047">
    <property type="entry name" value="HMA_1"/>
    <property type="match status" value="1"/>
</dbReference>
<organism evidence="3 4">
    <name type="scientific">Cellulomonas hominis</name>
    <dbReference type="NCBI Taxonomy" id="156981"/>
    <lineage>
        <taxon>Bacteria</taxon>
        <taxon>Bacillati</taxon>
        <taxon>Actinomycetota</taxon>
        <taxon>Actinomycetes</taxon>
        <taxon>Micrococcales</taxon>
        <taxon>Cellulomonadaceae</taxon>
        <taxon>Cellulomonas</taxon>
    </lineage>
</organism>
<evidence type="ECO:0000313" key="3">
    <source>
        <dbReference type="EMBL" id="TKR27027.1"/>
    </source>
</evidence>
<dbReference type="InterPro" id="IPR006121">
    <property type="entry name" value="HMA_dom"/>
</dbReference>
<gene>
    <name evidence="3" type="ORF">FA014_02460</name>
</gene>
<dbReference type="InterPro" id="IPR017969">
    <property type="entry name" value="Heavy-metal-associated_CS"/>
</dbReference>
<evidence type="ECO:0000256" key="1">
    <source>
        <dbReference type="ARBA" id="ARBA00022723"/>
    </source>
</evidence>
<protein>
    <submittedName>
        <fullName evidence="3">Heavy-metal-associated domain-containing protein</fullName>
    </submittedName>
</protein>
<dbReference type="Pfam" id="PF00403">
    <property type="entry name" value="HMA"/>
    <property type="match status" value="1"/>
</dbReference>
<sequence>MSQTTTFSVDGMTCGNCVRHVTEELSALPGVTDVRVDLVAGGSSPVTVTSDAPLADEAVAAAVDEAGYAVTPRKSLL</sequence>
<accession>A0A7Z8K1P4</accession>
<feature type="domain" description="HMA" evidence="2">
    <location>
        <begin position="3"/>
        <end position="71"/>
    </location>
</feature>
<name>A0A7Z8K1P4_9CELL</name>
<dbReference type="EMBL" id="SZYE01000008">
    <property type="protein sequence ID" value="TKR27027.1"/>
    <property type="molecule type" value="Genomic_DNA"/>
</dbReference>
<proteinExistence type="predicted"/>
<dbReference type="OrthoDB" id="9813965at2"/>
<dbReference type="SUPFAM" id="SSF55008">
    <property type="entry name" value="HMA, heavy metal-associated domain"/>
    <property type="match status" value="1"/>
</dbReference>
<dbReference type="CDD" id="cd00371">
    <property type="entry name" value="HMA"/>
    <property type="match status" value="1"/>
</dbReference>
<comment type="caution">
    <text evidence="3">The sequence shown here is derived from an EMBL/GenBank/DDBJ whole genome shotgun (WGS) entry which is preliminary data.</text>
</comment>
<dbReference type="Proteomes" id="UP000308121">
    <property type="component" value="Unassembled WGS sequence"/>
</dbReference>
<dbReference type="InterPro" id="IPR036163">
    <property type="entry name" value="HMA_dom_sf"/>
</dbReference>
<dbReference type="GO" id="GO:0046872">
    <property type="term" value="F:metal ion binding"/>
    <property type="evidence" value="ECO:0007669"/>
    <property type="project" value="UniProtKB-KW"/>
</dbReference>
<dbReference type="Gene3D" id="3.30.70.100">
    <property type="match status" value="1"/>
</dbReference>
<dbReference type="PROSITE" id="PS50846">
    <property type="entry name" value="HMA_2"/>
    <property type="match status" value="1"/>
</dbReference>
<keyword evidence="1" id="KW-0479">Metal-binding</keyword>
<dbReference type="RefSeq" id="WP_154728125.1">
    <property type="nucleotide sequence ID" value="NZ_SZYE01000008.1"/>
</dbReference>
<evidence type="ECO:0000313" key="4">
    <source>
        <dbReference type="Proteomes" id="UP000308121"/>
    </source>
</evidence>
<dbReference type="AlphaFoldDB" id="A0A7Z8K1P4"/>